<dbReference type="Ensembl" id="ENSCGRT00001015852.1">
    <property type="protein sequence ID" value="ENSCGRP00001011620.1"/>
    <property type="gene ID" value="ENSCGRG00001013225.1"/>
</dbReference>
<dbReference type="Proteomes" id="UP000694386">
    <property type="component" value="Unplaced"/>
</dbReference>
<protein>
    <recommendedName>
        <fullName evidence="1">Ig-like domain-containing protein</fullName>
    </recommendedName>
</protein>
<name>A0A8C2M0V5_CRIGR</name>
<organism evidence="2 3">
    <name type="scientific">Cricetulus griseus</name>
    <name type="common">Chinese hamster</name>
    <name type="synonym">Cricetulus barabensis griseus</name>
    <dbReference type="NCBI Taxonomy" id="10029"/>
    <lineage>
        <taxon>Eukaryota</taxon>
        <taxon>Metazoa</taxon>
        <taxon>Chordata</taxon>
        <taxon>Craniata</taxon>
        <taxon>Vertebrata</taxon>
        <taxon>Euteleostomi</taxon>
        <taxon>Mammalia</taxon>
        <taxon>Eutheria</taxon>
        <taxon>Euarchontoglires</taxon>
        <taxon>Glires</taxon>
        <taxon>Rodentia</taxon>
        <taxon>Myomorpha</taxon>
        <taxon>Muroidea</taxon>
        <taxon>Cricetidae</taxon>
        <taxon>Cricetinae</taxon>
        <taxon>Cricetulus</taxon>
    </lineage>
</organism>
<dbReference type="PANTHER" id="PTHR23267">
    <property type="entry name" value="IMMUNOGLOBULIN LIGHT CHAIN"/>
    <property type="match status" value="1"/>
</dbReference>
<dbReference type="PROSITE" id="PS50835">
    <property type="entry name" value="IG_LIKE"/>
    <property type="match status" value="1"/>
</dbReference>
<dbReference type="InterPro" id="IPR003599">
    <property type="entry name" value="Ig_sub"/>
</dbReference>
<sequence>EIVLTQSPGYMTASNGEKVIITCRASSSISANYFHWYQQKPGASPKLLIYSTSYLAAGVHGSFTGSGSETSYSLTISCMQAEDAATYYCQQGSTSPPP</sequence>
<accession>A0A8C2M0V5</accession>
<dbReference type="InterPro" id="IPR007110">
    <property type="entry name" value="Ig-like_dom"/>
</dbReference>
<dbReference type="Gene3D" id="2.60.40.10">
    <property type="entry name" value="Immunoglobulins"/>
    <property type="match status" value="1"/>
</dbReference>
<dbReference type="SMART" id="SM00409">
    <property type="entry name" value="IG"/>
    <property type="match status" value="1"/>
</dbReference>
<dbReference type="InterPro" id="IPR013783">
    <property type="entry name" value="Ig-like_fold"/>
</dbReference>
<proteinExistence type="predicted"/>
<dbReference type="SMART" id="SM00406">
    <property type="entry name" value="IGv"/>
    <property type="match status" value="1"/>
</dbReference>
<dbReference type="SUPFAM" id="SSF48726">
    <property type="entry name" value="Immunoglobulin"/>
    <property type="match status" value="1"/>
</dbReference>
<reference evidence="2" key="1">
    <citation type="submission" date="2025-08" db="UniProtKB">
        <authorList>
            <consortium name="Ensembl"/>
        </authorList>
    </citation>
    <scope>IDENTIFICATION</scope>
</reference>
<evidence type="ECO:0000259" key="1">
    <source>
        <dbReference type="PROSITE" id="PS50835"/>
    </source>
</evidence>
<dbReference type="Pfam" id="PF07686">
    <property type="entry name" value="V-set"/>
    <property type="match status" value="1"/>
</dbReference>
<evidence type="ECO:0000313" key="2">
    <source>
        <dbReference type="Ensembl" id="ENSCGRP00001011620.1"/>
    </source>
</evidence>
<dbReference type="InterPro" id="IPR013106">
    <property type="entry name" value="Ig_V-set"/>
</dbReference>
<dbReference type="InterPro" id="IPR050150">
    <property type="entry name" value="IgV_Light_Chain"/>
</dbReference>
<dbReference type="FunFam" id="2.60.40.10:FF:001230">
    <property type="entry name" value="Immunoglobulin kappa variable 8-16"/>
    <property type="match status" value="1"/>
</dbReference>
<dbReference type="InterPro" id="IPR036179">
    <property type="entry name" value="Ig-like_dom_sf"/>
</dbReference>
<evidence type="ECO:0000313" key="3">
    <source>
        <dbReference type="Proteomes" id="UP000694386"/>
    </source>
</evidence>
<reference evidence="2" key="2">
    <citation type="submission" date="2025-09" db="UniProtKB">
        <authorList>
            <consortium name="Ensembl"/>
        </authorList>
    </citation>
    <scope>IDENTIFICATION</scope>
</reference>
<feature type="domain" description="Ig-like" evidence="1">
    <location>
        <begin position="1"/>
        <end position="98"/>
    </location>
</feature>
<dbReference type="AlphaFoldDB" id="A0A8C2M0V5"/>